<gene>
    <name evidence="10" type="ORF">HMPREF1983_00659</name>
</gene>
<protein>
    <recommendedName>
        <fullName evidence="8">Carnitine transport ATP-binding protein OpuCA</fullName>
        <ecNumber evidence="7">7.6.2.9</ecNumber>
    </recommendedName>
</protein>
<keyword evidence="3" id="KW-0547">Nucleotide-binding</keyword>
<keyword evidence="11" id="KW-1185">Reference proteome</keyword>
<comment type="subunit">
    <text evidence="6">The complex is composed of two ATP-binding proteins (OpuCA), two transmembrane proteins (OpuCB and OpuCD) and a solute-binding protein (OpuCC).</text>
</comment>
<comment type="caution">
    <text evidence="10">The sequence shown here is derived from an EMBL/GenBank/DDBJ whole genome shotgun (WGS) entry which is preliminary data.</text>
</comment>
<dbReference type="InterPro" id="IPR027417">
    <property type="entry name" value="P-loop_NTPase"/>
</dbReference>
<keyword evidence="4 10" id="KW-0067">ATP-binding</keyword>
<reference evidence="10 11" key="1">
    <citation type="submission" date="2013-08" db="EMBL/GenBank/DDBJ databases">
        <authorList>
            <person name="Weinstock G."/>
            <person name="Sodergren E."/>
            <person name="Wylie T."/>
            <person name="Fulton L."/>
            <person name="Fulton R."/>
            <person name="Fronick C."/>
            <person name="O'Laughlin M."/>
            <person name="Godfrey J."/>
            <person name="Miner T."/>
            <person name="Herter B."/>
            <person name="Appelbaum E."/>
            <person name="Cordes M."/>
            <person name="Lek S."/>
            <person name="Wollam A."/>
            <person name="Pepin K.H."/>
            <person name="Palsikar V.B."/>
            <person name="Mitreva M."/>
            <person name="Wilson R.K."/>
        </authorList>
    </citation>
    <scope>NUCLEOTIDE SEQUENCE [LARGE SCALE GENOMIC DNA]</scope>
    <source>
        <strain evidence="10 11">ATCC 700627</strain>
    </source>
</reference>
<evidence type="ECO:0000313" key="11">
    <source>
        <dbReference type="Proteomes" id="UP000016637"/>
    </source>
</evidence>
<evidence type="ECO:0000259" key="9">
    <source>
        <dbReference type="PROSITE" id="PS50893"/>
    </source>
</evidence>
<keyword evidence="2" id="KW-0813">Transport</keyword>
<dbReference type="eggNOG" id="COG1125">
    <property type="taxonomic scope" value="Bacteria"/>
</dbReference>
<dbReference type="GO" id="GO:0005524">
    <property type="term" value="F:ATP binding"/>
    <property type="evidence" value="ECO:0007669"/>
    <property type="project" value="UniProtKB-KW"/>
</dbReference>
<proteinExistence type="inferred from homology"/>
<evidence type="ECO:0000256" key="8">
    <source>
        <dbReference type="ARBA" id="ARBA00070305"/>
    </source>
</evidence>
<evidence type="ECO:0000313" key="10">
    <source>
        <dbReference type="EMBL" id="ERK58863.1"/>
    </source>
</evidence>
<accession>U2RZB2</accession>
<dbReference type="EC" id="7.6.2.9" evidence="7"/>
<dbReference type="Proteomes" id="UP000016637">
    <property type="component" value="Unassembled WGS sequence"/>
</dbReference>
<evidence type="ECO:0000256" key="7">
    <source>
        <dbReference type="ARBA" id="ARBA00066388"/>
    </source>
</evidence>
<comment type="catalytic activity">
    <reaction evidence="5">
        <text>a quaternary ammonium(out) + ATP + H2O = a quaternary ammonium(in) + ADP + phosphate + H(+)</text>
        <dbReference type="Rhea" id="RHEA:11036"/>
        <dbReference type="ChEBI" id="CHEBI:15377"/>
        <dbReference type="ChEBI" id="CHEBI:15378"/>
        <dbReference type="ChEBI" id="CHEBI:30616"/>
        <dbReference type="ChEBI" id="CHEBI:35267"/>
        <dbReference type="ChEBI" id="CHEBI:43474"/>
        <dbReference type="ChEBI" id="CHEBI:456216"/>
        <dbReference type="EC" id="7.6.2.9"/>
    </reaction>
</comment>
<name>U2RZB2_9BACL</name>
<dbReference type="SMART" id="SM00382">
    <property type="entry name" value="AAA"/>
    <property type="match status" value="1"/>
</dbReference>
<dbReference type="Gene3D" id="3.40.50.300">
    <property type="entry name" value="P-loop containing nucleotide triphosphate hydrolases"/>
    <property type="match status" value="1"/>
</dbReference>
<dbReference type="GO" id="GO:0016887">
    <property type="term" value="F:ATP hydrolysis activity"/>
    <property type="evidence" value="ECO:0007669"/>
    <property type="project" value="InterPro"/>
</dbReference>
<dbReference type="InterPro" id="IPR017871">
    <property type="entry name" value="ABC_transporter-like_CS"/>
</dbReference>
<dbReference type="PANTHER" id="PTHR43117:SF4">
    <property type="entry name" value="OSMOPROTECTANT IMPORT ATP-BINDING PROTEIN OSMV"/>
    <property type="match status" value="1"/>
</dbReference>
<dbReference type="GO" id="GO:0015418">
    <property type="term" value="F:ABC-type quaternary ammonium compound transporting activity"/>
    <property type="evidence" value="ECO:0007669"/>
    <property type="project" value="UniProtKB-EC"/>
</dbReference>
<dbReference type="HOGENOM" id="CLU_000604_1_22_9"/>
<dbReference type="PANTHER" id="PTHR43117">
    <property type="entry name" value="OSMOPROTECTANT IMPORT ATP-BINDING PROTEIN OSMV"/>
    <property type="match status" value="1"/>
</dbReference>
<dbReference type="EMBL" id="AWVP01000042">
    <property type="protein sequence ID" value="ERK58863.1"/>
    <property type="molecule type" value="Genomic_DNA"/>
</dbReference>
<evidence type="ECO:0000256" key="6">
    <source>
        <dbReference type="ARBA" id="ARBA00063934"/>
    </source>
</evidence>
<dbReference type="PATRIC" id="fig|1321820.3.peg.644"/>
<evidence type="ECO:0000256" key="4">
    <source>
        <dbReference type="ARBA" id="ARBA00022840"/>
    </source>
</evidence>
<comment type="similarity">
    <text evidence="1">Belongs to the ABC transporter superfamily.</text>
</comment>
<sequence>MELLFLAIDFKKCRRINFKNKRRQDMIRYSHVSLNCPINGKILNDINFEIQDGEFFVLIGPSGSGKTTTLKLINRLIEQTDGNIYFQDKCLKDYPLRELRLETGYVLQQIALFPNLSVEENIALIPEMKNFDKKLIREKTEDLLKKVGLEPKLYMKRLPKDLSGGEKQRIGILRAIISNPKILLMDEPFSALDPISRTQLQDLIKQLHDEYKMTTVFVTHDMAEALKLADRICILKNGEVIQVASPMVMRENPADDFVREFFNMKEG</sequence>
<dbReference type="InterPro" id="IPR003593">
    <property type="entry name" value="AAA+_ATPase"/>
</dbReference>
<evidence type="ECO:0000256" key="1">
    <source>
        <dbReference type="ARBA" id="ARBA00005417"/>
    </source>
</evidence>
<organism evidence="10 11">
    <name type="scientific">Gemella bergeri ATCC 700627</name>
    <dbReference type="NCBI Taxonomy" id="1321820"/>
    <lineage>
        <taxon>Bacteria</taxon>
        <taxon>Bacillati</taxon>
        <taxon>Bacillota</taxon>
        <taxon>Bacilli</taxon>
        <taxon>Bacillales</taxon>
        <taxon>Gemellaceae</taxon>
        <taxon>Gemella</taxon>
    </lineage>
</organism>
<evidence type="ECO:0000256" key="2">
    <source>
        <dbReference type="ARBA" id="ARBA00022448"/>
    </source>
</evidence>
<dbReference type="PROSITE" id="PS50893">
    <property type="entry name" value="ABC_TRANSPORTER_2"/>
    <property type="match status" value="1"/>
</dbReference>
<evidence type="ECO:0000256" key="3">
    <source>
        <dbReference type="ARBA" id="ARBA00022741"/>
    </source>
</evidence>
<dbReference type="PROSITE" id="PS00211">
    <property type="entry name" value="ABC_TRANSPORTER_1"/>
    <property type="match status" value="1"/>
</dbReference>
<dbReference type="Pfam" id="PF00005">
    <property type="entry name" value="ABC_tran"/>
    <property type="match status" value="1"/>
</dbReference>
<feature type="domain" description="ABC transporter" evidence="9">
    <location>
        <begin position="27"/>
        <end position="262"/>
    </location>
</feature>
<dbReference type="AlphaFoldDB" id="U2RZB2"/>
<dbReference type="FunFam" id="3.40.50.300:FF:000425">
    <property type="entry name" value="Probable ABC transporter, ATP-binding subunit"/>
    <property type="match status" value="1"/>
</dbReference>
<dbReference type="SUPFAM" id="SSF52540">
    <property type="entry name" value="P-loop containing nucleoside triphosphate hydrolases"/>
    <property type="match status" value="1"/>
</dbReference>
<dbReference type="InterPro" id="IPR003439">
    <property type="entry name" value="ABC_transporter-like_ATP-bd"/>
</dbReference>
<evidence type="ECO:0000256" key="5">
    <source>
        <dbReference type="ARBA" id="ARBA00052482"/>
    </source>
</evidence>